<keyword evidence="1" id="KW-0472">Membrane</keyword>
<feature type="transmembrane region" description="Helical" evidence="1">
    <location>
        <begin position="222"/>
        <end position="241"/>
    </location>
</feature>
<feature type="transmembrane region" description="Helical" evidence="1">
    <location>
        <begin position="262"/>
        <end position="280"/>
    </location>
</feature>
<feature type="transmembrane region" description="Helical" evidence="1">
    <location>
        <begin position="151"/>
        <end position="170"/>
    </location>
</feature>
<evidence type="ECO:0000256" key="1">
    <source>
        <dbReference type="SAM" id="Phobius"/>
    </source>
</evidence>
<sequence length="1091" mass="120121">MDTTNIGQILAMAFRYALRFLISIVVGAAAAITCSLLLPVFSPPQTDRMGYALVYNFDPNHFWWVFVIWSTILPAVALGTYVLIPRLARRVQFLSPLLPHENDAQILQIWRATSDQAHASTPPVFGILRSAIVALTLLVAFVVGHPVTSQHIWFILVAGSLIGSLAPWAIERIVVRLFGNHASARSIRSTLTIIATWLSLPALWYVSHKTAIFVASENTTRSLAWLPLFVVLIPTAALIVFDIRRFFQKQPVAIAALERARIIFLTVPVLLFLFTSHAPGDVNELDVFHHGESLTGAIRWQNGQLPWRDFFFNVGLLPAVIVPRISFELFGTSFWGLVAGTELIFIPLLIVSLYLCSAVLAKKNVAFLIFVALLFFFPQKFLWSFADVLRGDATLFIFRFIPLALLGIPILWFFTKRSWISALVLAASLITSTVLASEMIVYLIAVGLVAVAVDLYDWREGTKPWSLRSLTLRLASCGVLGVIAAGIVLNRAHVLSGFISWWQTFPAGWYLETAVPLNVDPDNYRTPTAILVVTPILVLLVGFFLIWRFRTRKTVSSQDWTVVALALGGALFFRKTTTRPDSHVYQSLIAMMPVLIYVVQRGGELLGELVQPFRSAGSRIRASAWVWLFIGPILLLPGAPLITAINQTVTSLPSRLHTRANAPATVPRLGYYADTAYVNKVAALRTFFKDNIGDKARVYDFSNSSSLYNFLLNQIPTTQFSYAVQSATAKSQAQVIDSMRQQRPEVVVYASAGGLNEWDQVENAVRHYDISEYILRNYSPWIEYLGETMLIRNDLAPGEGIALTAPARVTASEAQRMLRNSFDASTAESVVTCEWGHAGQFMPTRPDGAGTPITRTEVTGVLTLHGWTPSLGKNPTTIVVSQNGTVIYVGTTTEPRSDLGISSLVSGPKPGFQFEIPLTTQDATDSKIAIFAVQDNALLPLTRKFGKAPLLTSLTVNGVDMKVVSPAAGQVTGEFDPPKIIPSENGKVVIGLSGESKYLTLLNFPTNFRDYSWIVLHSQSGFSENKYLLYDVSLDAKRAIAFDTAQGRHVGGAQVASCPTWFGWETQTILLQSDAPLGDTSVALVQTGKNP</sequence>
<feature type="transmembrane region" description="Helical" evidence="1">
    <location>
        <begin position="190"/>
        <end position="207"/>
    </location>
</feature>
<protein>
    <submittedName>
        <fullName evidence="2">Unannotated protein</fullName>
    </submittedName>
</protein>
<dbReference type="EMBL" id="CAFBNR010000020">
    <property type="protein sequence ID" value="CAB4960663.1"/>
    <property type="molecule type" value="Genomic_DNA"/>
</dbReference>
<proteinExistence type="predicted"/>
<feature type="transmembrane region" description="Helical" evidence="1">
    <location>
        <begin position="124"/>
        <end position="145"/>
    </location>
</feature>
<organism evidence="2">
    <name type="scientific">freshwater metagenome</name>
    <dbReference type="NCBI Taxonomy" id="449393"/>
    <lineage>
        <taxon>unclassified sequences</taxon>
        <taxon>metagenomes</taxon>
        <taxon>ecological metagenomes</taxon>
    </lineage>
</organism>
<feature type="transmembrane region" description="Helical" evidence="1">
    <location>
        <begin position="395"/>
        <end position="414"/>
    </location>
</feature>
<feature type="transmembrane region" description="Helical" evidence="1">
    <location>
        <begin position="366"/>
        <end position="383"/>
    </location>
</feature>
<feature type="transmembrane region" description="Helical" evidence="1">
    <location>
        <begin position="61"/>
        <end position="84"/>
    </location>
</feature>
<accession>A0A6J7L0Y2</accession>
<feature type="transmembrane region" description="Helical" evidence="1">
    <location>
        <begin position="20"/>
        <end position="41"/>
    </location>
</feature>
<gene>
    <name evidence="2" type="ORF">UFOPK3879_00583</name>
</gene>
<keyword evidence="1" id="KW-1133">Transmembrane helix</keyword>
<feature type="transmembrane region" description="Helical" evidence="1">
    <location>
        <begin position="528"/>
        <end position="547"/>
    </location>
</feature>
<feature type="transmembrane region" description="Helical" evidence="1">
    <location>
        <begin position="474"/>
        <end position="502"/>
    </location>
</feature>
<feature type="transmembrane region" description="Helical" evidence="1">
    <location>
        <begin position="624"/>
        <end position="645"/>
    </location>
</feature>
<name>A0A6J7L0Y2_9ZZZZ</name>
<feature type="transmembrane region" description="Helical" evidence="1">
    <location>
        <begin position="334"/>
        <end position="360"/>
    </location>
</feature>
<evidence type="ECO:0000313" key="2">
    <source>
        <dbReference type="EMBL" id="CAB4960663.1"/>
    </source>
</evidence>
<dbReference type="AlphaFoldDB" id="A0A6J7L0Y2"/>
<feature type="transmembrane region" description="Helical" evidence="1">
    <location>
        <begin position="420"/>
        <end position="453"/>
    </location>
</feature>
<reference evidence="2" key="1">
    <citation type="submission" date="2020-05" db="EMBL/GenBank/DDBJ databases">
        <authorList>
            <person name="Chiriac C."/>
            <person name="Salcher M."/>
            <person name="Ghai R."/>
            <person name="Kavagutti S V."/>
        </authorList>
    </citation>
    <scope>NUCLEOTIDE SEQUENCE</scope>
</reference>
<keyword evidence="1" id="KW-0812">Transmembrane</keyword>